<organism evidence="1 2">
    <name type="scientific">Haliscomenobacter hydrossis (strain ATCC 27775 / DSM 1100 / LMG 10767 / O)</name>
    <dbReference type="NCBI Taxonomy" id="760192"/>
    <lineage>
        <taxon>Bacteria</taxon>
        <taxon>Pseudomonadati</taxon>
        <taxon>Bacteroidota</taxon>
        <taxon>Saprospiria</taxon>
        <taxon>Saprospirales</taxon>
        <taxon>Haliscomenobacteraceae</taxon>
        <taxon>Haliscomenobacter</taxon>
    </lineage>
</organism>
<dbReference type="HOGENOM" id="CLU_2916141_0_0_10"/>
<proteinExistence type="predicted"/>
<evidence type="ECO:0000313" key="1">
    <source>
        <dbReference type="EMBL" id="AEE54487.1"/>
    </source>
</evidence>
<accession>F4L7X9</accession>
<protein>
    <submittedName>
        <fullName evidence="1">Uncharacterized protein</fullName>
    </submittedName>
</protein>
<dbReference type="EMBL" id="CP002693">
    <property type="protein sequence ID" value="AEE54487.1"/>
    <property type="molecule type" value="Genomic_DNA"/>
</dbReference>
<name>F4L7X9_HALH1</name>
<dbReference type="AlphaFoldDB" id="F4L7X9"/>
<evidence type="ECO:0000313" key="2">
    <source>
        <dbReference type="Proteomes" id="UP000008461"/>
    </source>
</evidence>
<geneLocation type="plasmid" evidence="1 2">
    <name>pHALHY02</name>
</geneLocation>
<dbReference type="KEGG" id="hhy:Halhy_6671"/>
<gene>
    <name evidence="1" type="ordered locus">Halhy_6671</name>
</gene>
<keyword evidence="2" id="KW-1185">Reference proteome</keyword>
<reference evidence="1 2" key="1">
    <citation type="journal article" date="2011" name="Stand. Genomic Sci.">
        <title>Complete genome sequence of Haliscomenobacter hydrossis type strain (O).</title>
        <authorList>
            <consortium name="US DOE Joint Genome Institute (JGI-PGF)"/>
            <person name="Daligault H."/>
            <person name="Lapidus A."/>
            <person name="Zeytun A."/>
            <person name="Nolan M."/>
            <person name="Lucas S."/>
            <person name="Del Rio T.G."/>
            <person name="Tice H."/>
            <person name="Cheng J.F."/>
            <person name="Tapia R."/>
            <person name="Han C."/>
            <person name="Goodwin L."/>
            <person name="Pitluck S."/>
            <person name="Liolios K."/>
            <person name="Pagani I."/>
            <person name="Ivanova N."/>
            <person name="Huntemann M."/>
            <person name="Mavromatis K."/>
            <person name="Mikhailova N."/>
            <person name="Pati A."/>
            <person name="Chen A."/>
            <person name="Palaniappan K."/>
            <person name="Land M."/>
            <person name="Hauser L."/>
            <person name="Brambilla E.M."/>
            <person name="Rohde M."/>
            <person name="Verbarg S."/>
            <person name="Goker M."/>
            <person name="Bristow J."/>
            <person name="Eisen J.A."/>
            <person name="Markowitz V."/>
            <person name="Hugenholtz P."/>
            <person name="Kyrpides N.C."/>
            <person name="Klenk H.P."/>
            <person name="Woyke T."/>
        </authorList>
    </citation>
    <scope>NUCLEOTIDE SEQUENCE [LARGE SCALE GENOMIC DNA]</scope>
    <source>
        <strain evidence="2">ATCC 27775 / DSM 1100 / LMG 10767 / O</strain>
        <plasmid evidence="2">Plasmid pHALHY02</plasmid>
    </source>
</reference>
<dbReference type="Proteomes" id="UP000008461">
    <property type="component" value="Plasmid pHALHY02"/>
</dbReference>
<sequence>MDPAKLFEKYSASPKKISPPLQTRYPFLPYPRLQNTNCVSPPAPRRCTNFPGISIKYLLDY</sequence>
<reference key="2">
    <citation type="submission" date="2011-04" db="EMBL/GenBank/DDBJ databases">
        <title>Complete sequence of plasmid 2 of Haliscomenobacter hydrossis DSM 1100.</title>
        <authorList>
            <consortium name="US DOE Joint Genome Institute (JGI-PGF)"/>
            <person name="Lucas S."/>
            <person name="Han J."/>
            <person name="Lapidus A."/>
            <person name="Bruce D."/>
            <person name="Goodwin L."/>
            <person name="Pitluck S."/>
            <person name="Peters L."/>
            <person name="Kyrpides N."/>
            <person name="Mavromatis K."/>
            <person name="Ivanova N."/>
            <person name="Ovchinnikova G."/>
            <person name="Pagani I."/>
            <person name="Daligault H."/>
            <person name="Detter J.C."/>
            <person name="Han C."/>
            <person name="Land M."/>
            <person name="Hauser L."/>
            <person name="Markowitz V."/>
            <person name="Cheng J.-F."/>
            <person name="Hugenholtz P."/>
            <person name="Woyke T."/>
            <person name="Wu D."/>
            <person name="Verbarg S."/>
            <person name="Frueling A."/>
            <person name="Brambilla E."/>
            <person name="Klenk H.-P."/>
            <person name="Eisen J.A."/>
        </authorList>
    </citation>
    <scope>NUCLEOTIDE SEQUENCE</scope>
    <source>
        <strain>DSM 1100</strain>
    </source>
</reference>
<keyword evidence="1" id="KW-0614">Plasmid</keyword>